<name>A0A9Q1H3I3_HOLLE</name>
<dbReference type="Proteomes" id="UP001152320">
    <property type="component" value="Chromosome 12"/>
</dbReference>
<dbReference type="OrthoDB" id="775972at2759"/>
<proteinExistence type="predicted"/>
<evidence type="ECO:0000313" key="1">
    <source>
        <dbReference type="EMBL" id="KAJ8032069.1"/>
    </source>
</evidence>
<dbReference type="InterPro" id="IPR050951">
    <property type="entry name" value="Retrovirus_Pol_polyprotein"/>
</dbReference>
<dbReference type="AlphaFoldDB" id="A0A9Q1H3I3"/>
<evidence type="ECO:0000313" key="2">
    <source>
        <dbReference type="Proteomes" id="UP001152320"/>
    </source>
</evidence>
<gene>
    <name evidence="1" type="ORF">HOLleu_25486</name>
</gene>
<organism evidence="1 2">
    <name type="scientific">Holothuria leucospilota</name>
    <name type="common">Black long sea cucumber</name>
    <name type="synonym">Mertensiothuria leucospilota</name>
    <dbReference type="NCBI Taxonomy" id="206669"/>
    <lineage>
        <taxon>Eukaryota</taxon>
        <taxon>Metazoa</taxon>
        <taxon>Echinodermata</taxon>
        <taxon>Eleutherozoa</taxon>
        <taxon>Echinozoa</taxon>
        <taxon>Holothuroidea</taxon>
        <taxon>Aspidochirotacea</taxon>
        <taxon>Aspidochirotida</taxon>
        <taxon>Holothuriidae</taxon>
        <taxon>Holothuria</taxon>
    </lineage>
</organism>
<keyword evidence="2" id="KW-1185">Reference proteome</keyword>
<reference evidence="1" key="1">
    <citation type="submission" date="2021-10" db="EMBL/GenBank/DDBJ databases">
        <title>Tropical sea cucumber genome reveals ecological adaptation and Cuvierian tubules defense mechanism.</title>
        <authorList>
            <person name="Chen T."/>
        </authorList>
    </citation>
    <scope>NUCLEOTIDE SEQUENCE</scope>
    <source>
        <strain evidence="1">Nanhai2018</strain>
        <tissue evidence="1">Muscle</tissue>
    </source>
</reference>
<dbReference type="PANTHER" id="PTHR37984:SF7">
    <property type="entry name" value="INTEGRASE CATALYTIC DOMAIN-CONTAINING PROTEIN"/>
    <property type="match status" value="1"/>
</dbReference>
<dbReference type="PANTHER" id="PTHR37984">
    <property type="entry name" value="PROTEIN CBG26694"/>
    <property type="match status" value="1"/>
</dbReference>
<comment type="caution">
    <text evidence="1">The sequence shown here is derived from an EMBL/GenBank/DDBJ whole genome shotgun (WGS) entry which is preliminary data.</text>
</comment>
<sequence length="105" mass="11864">MVISDALSRLPNQRKNGDIPLDLRIDLINFGTQKQDALRKETSQDPCLRALCQVITTGWPGTCKELPTDLRPFWTYRDELGMADGVIFKGRQVLIPKPLQADILN</sequence>
<dbReference type="EMBL" id="JAIZAY010000012">
    <property type="protein sequence ID" value="KAJ8032069.1"/>
    <property type="molecule type" value="Genomic_DNA"/>
</dbReference>
<protein>
    <submittedName>
        <fullName evidence="1">Uncharacterized protein</fullName>
    </submittedName>
</protein>
<accession>A0A9Q1H3I3</accession>